<gene>
    <name evidence="1" type="ORF">BWGO95_02961</name>
</gene>
<name>A0A1G4ELL8_BACMY</name>
<protein>
    <recommendedName>
        <fullName evidence="3">Transposase</fullName>
    </recommendedName>
</protein>
<evidence type="ECO:0000313" key="1">
    <source>
        <dbReference type="EMBL" id="SCB68814.1"/>
    </source>
</evidence>
<dbReference type="EMBL" id="FMAK01000034">
    <property type="protein sequence ID" value="SCB68814.1"/>
    <property type="molecule type" value="Genomic_DNA"/>
</dbReference>
<evidence type="ECO:0000313" key="2">
    <source>
        <dbReference type="Proteomes" id="UP000195696"/>
    </source>
</evidence>
<organism evidence="1 2">
    <name type="scientific">Bacillus mycoides</name>
    <dbReference type="NCBI Taxonomy" id="1405"/>
    <lineage>
        <taxon>Bacteria</taxon>
        <taxon>Bacillati</taxon>
        <taxon>Bacillota</taxon>
        <taxon>Bacilli</taxon>
        <taxon>Bacillales</taxon>
        <taxon>Bacillaceae</taxon>
        <taxon>Bacillus</taxon>
        <taxon>Bacillus cereus group</taxon>
    </lineage>
</organism>
<evidence type="ECO:0008006" key="3">
    <source>
        <dbReference type="Google" id="ProtNLM"/>
    </source>
</evidence>
<reference evidence="1 2" key="1">
    <citation type="submission" date="2016-08" db="EMBL/GenBank/DDBJ databases">
        <authorList>
            <person name="Seilhamer J.J."/>
        </authorList>
    </citation>
    <scope>NUCLEOTIDE SEQUENCE [LARGE SCALE GENOMIC DNA]</scope>
    <source>
        <strain evidence="1 2">SDA_GO95</strain>
    </source>
</reference>
<dbReference type="Proteomes" id="UP000195696">
    <property type="component" value="Unassembled WGS sequence"/>
</dbReference>
<proteinExistence type="predicted"/>
<accession>A0A1G4ELL8</accession>
<sequence length="34" mass="4038">MNLSIQDELQLFTAELYQYFAPSFLEELASHEMK</sequence>
<dbReference type="AlphaFoldDB" id="A0A1G4ELL8"/>